<proteinExistence type="predicted"/>
<sequence>MNFRGEAMNKIVKFPNRSERLQSAELDAGRIKATMRPQRLTLFGLLAWLWRLLRLPLFLVLYWLRPLIMAVCSLVSTPALLCFIASFFFIAGESPHRAIVWVFGGVSFTAFALGWFYDSLLLALAPDGLVIGL</sequence>
<feature type="transmembrane region" description="Helical" evidence="1">
    <location>
        <begin position="98"/>
        <end position="117"/>
    </location>
</feature>
<feature type="transmembrane region" description="Helical" evidence="1">
    <location>
        <begin position="40"/>
        <end position="61"/>
    </location>
</feature>
<dbReference type="AlphaFoldDB" id="A0A177NHC5"/>
<dbReference type="Proteomes" id="UP000077857">
    <property type="component" value="Unassembled WGS sequence"/>
</dbReference>
<accession>A0A177NHC5</accession>
<name>A0A177NHC5_9GAMM</name>
<organism evidence="2 3">
    <name type="scientific">Methylomonas koyamae</name>
    <dbReference type="NCBI Taxonomy" id="702114"/>
    <lineage>
        <taxon>Bacteria</taxon>
        <taxon>Pseudomonadati</taxon>
        <taxon>Pseudomonadota</taxon>
        <taxon>Gammaproteobacteria</taxon>
        <taxon>Methylococcales</taxon>
        <taxon>Methylococcaceae</taxon>
        <taxon>Methylomonas</taxon>
    </lineage>
</organism>
<gene>
    <name evidence="2" type="ORF">A1507_11745</name>
</gene>
<protein>
    <submittedName>
        <fullName evidence="2">Uncharacterized protein</fullName>
    </submittedName>
</protein>
<dbReference type="EMBL" id="LUUJ01000074">
    <property type="protein sequence ID" value="OAI16609.1"/>
    <property type="molecule type" value="Genomic_DNA"/>
</dbReference>
<evidence type="ECO:0000313" key="2">
    <source>
        <dbReference type="EMBL" id="OAI16609.1"/>
    </source>
</evidence>
<reference evidence="2 3" key="1">
    <citation type="submission" date="2016-03" db="EMBL/GenBank/DDBJ databases">
        <authorList>
            <person name="Ploux O."/>
        </authorList>
    </citation>
    <scope>NUCLEOTIDE SEQUENCE [LARGE SCALE GENOMIC DNA]</scope>
    <source>
        <strain evidence="2 3">R-45378</strain>
    </source>
</reference>
<evidence type="ECO:0000256" key="1">
    <source>
        <dbReference type="SAM" id="Phobius"/>
    </source>
</evidence>
<feature type="transmembrane region" description="Helical" evidence="1">
    <location>
        <begin position="67"/>
        <end position="91"/>
    </location>
</feature>
<keyword evidence="1" id="KW-0812">Transmembrane</keyword>
<keyword evidence="1" id="KW-0472">Membrane</keyword>
<evidence type="ECO:0000313" key="3">
    <source>
        <dbReference type="Proteomes" id="UP000077857"/>
    </source>
</evidence>
<comment type="caution">
    <text evidence="2">The sequence shown here is derived from an EMBL/GenBank/DDBJ whole genome shotgun (WGS) entry which is preliminary data.</text>
</comment>
<keyword evidence="1" id="KW-1133">Transmembrane helix</keyword>